<comment type="caution">
    <text evidence="1">The sequence shown here is derived from an EMBL/GenBank/DDBJ whole genome shotgun (WGS) entry which is preliminary data.</text>
</comment>
<dbReference type="RefSeq" id="WP_289448418.1">
    <property type="nucleotide sequence ID" value="NZ_JAUCAE010000003.1"/>
</dbReference>
<name>A0AAW7J509_9LACT</name>
<proteinExistence type="predicted"/>
<sequence>MVDININLKKYIHDDYYQDIQSIVNHNILAFTEDKDEEPYPYNVIIDPSFTEGIVLRVDKFFENIQYIKEKGAKDCDNVLIDISNKKIYIIEIKRIKAFQKTSREIFEQKEMDTKIFLEYFFMLNKLSMELSNFDFIYIRWSYGNIRRPDRAYSLMKKPRVEYFKYDLEDKDVYKVDKKDTLNLSDMFLKYEMLSD</sequence>
<gene>
    <name evidence="1" type="ORF">QUD52_02865</name>
</gene>
<evidence type="ECO:0000313" key="1">
    <source>
        <dbReference type="EMBL" id="MDM7545978.1"/>
    </source>
</evidence>
<reference evidence="1" key="1">
    <citation type="submission" date="2023-06" db="EMBL/GenBank/DDBJ databases">
        <title>Draft Genome Sequences of lactic acid bacteria strains isolated from fermented milk products.</title>
        <authorList>
            <person name="Elcheninov A.G."/>
            <person name="Klyukina A."/>
            <person name="Zayulina K.S."/>
            <person name="Gavirova L.A."/>
            <person name="Shcherbakova P.A."/>
            <person name="Shestakov A.I."/>
            <person name="Kublanov I.V."/>
            <person name="Kochetkova T.V."/>
        </authorList>
    </citation>
    <scope>NUCLEOTIDE SEQUENCE</scope>
    <source>
        <strain evidence="1">TOM.142</strain>
    </source>
</reference>
<protein>
    <submittedName>
        <fullName evidence="1">Uncharacterized protein</fullName>
    </submittedName>
</protein>
<evidence type="ECO:0000313" key="2">
    <source>
        <dbReference type="Proteomes" id="UP001240905"/>
    </source>
</evidence>
<accession>A0AAW7J509</accession>
<organism evidence="1 2">
    <name type="scientific">Lactococcus lactis</name>
    <dbReference type="NCBI Taxonomy" id="1358"/>
    <lineage>
        <taxon>Bacteria</taxon>
        <taxon>Bacillati</taxon>
        <taxon>Bacillota</taxon>
        <taxon>Bacilli</taxon>
        <taxon>Lactobacillales</taxon>
        <taxon>Streptococcaceae</taxon>
        <taxon>Lactococcus</taxon>
    </lineage>
</organism>
<dbReference type="EMBL" id="JAUCAE010000003">
    <property type="protein sequence ID" value="MDM7545978.1"/>
    <property type="molecule type" value="Genomic_DNA"/>
</dbReference>
<dbReference type="Proteomes" id="UP001240905">
    <property type="component" value="Unassembled WGS sequence"/>
</dbReference>
<dbReference type="AlphaFoldDB" id="A0AAW7J509"/>